<feature type="compositionally biased region" description="Low complexity" evidence="8">
    <location>
        <begin position="675"/>
        <end position="688"/>
    </location>
</feature>
<keyword evidence="3" id="KW-0813">Transport</keyword>
<feature type="transmembrane region" description="Helical" evidence="9">
    <location>
        <begin position="56"/>
        <end position="78"/>
    </location>
</feature>
<evidence type="ECO:0000256" key="9">
    <source>
        <dbReference type="SAM" id="Phobius"/>
    </source>
</evidence>
<dbReference type="InterPro" id="IPR024041">
    <property type="entry name" value="NH4_transpt_AmtB-like_dom"/>
</dbReference>
<feature type="transmembrane region" description="Helical" evidence="9">
    <location>
        <begin position="164"/>
        <end position="182"/>
    </location>
</feature>
<feature type="transmembrane region" description="Helical" evidence="9">
    <location>
        <begin position="357"/>
        <end position="382"/>
    </location>
</feature>
<evidence type="ECO:0000256" key="5">
    <source>
        <dbReference type="ARBA" id="ARBA00022989"/>
    </source>
</evidence>
<sequence length="741" mass="77402">MLLILLEESNVAADIAWMLSTAYIVMTMQAGFAMLESGLISIKSAGNILAKNVMDIGAAGIGYFAIGWALAFGPGGSAFAGASQFFLADIAPTSFPDFLFGFAFACTATTIVSGSVAERMKFKVYLVYALVISSVIYSVPSHWVWDSSGWLYAMGMHDLAGCSAIHSVGGVCGLLSTIWLGPRLGTFTQDEKGNNVYWPTRSSPTQVCYGTFLLWSGWMAFNSGSVLGVSNGLAYAAARAGVNTILGSVGGSIGGLVFTTIASRNKYVDIVELCTGLLSGLVAVTAACDIIRPWEAVLVGMIGGLVANGIGGVLVRFGIDDPVGVVGVHLVAGAFGTVVPGLFGSKGVFVTGSFTQLGVQVLGLVAMLGWTLATSALFLFVVDLSVGLRVPAHHERIGLDQTEHNMVLIRLDDLGDDSSDEEEDEQPSTRDGAATPSVRSWKSGEAHTILPGSKRVVTDTGAADSVSHDSKRNLEPAALSTARQGESNAPSSPVPTMDEGSTMLGKRSGSLYRTMSHYLAKPAPTAAAQGSLATGRLHEDAPDITASQGDPPAETMEPPIHKPPSFVVAGTVEASAAALRKRRPSHATHSKRRLGYDAAHGVRERVRPQDTPAEASAGNVPLSRSGFPVDPLDRAIVAVAGPSTAAEWHVAAKPAGRDGGKARSASKSRPKHRGSSGSRSRSSKGQRSTISRVAAHEMYVSPALAANPEGLLVAMEEGRLQAKLSRGVSSKSRSLEPKDKP</sequence>
<keyword evidence="5 9" id="KW-1133">Transmembrane helix</keyword>
<evidence type="ECO:0000256" key="1">
    <source>
        <dbReference type="ARBA" id="ARBA00004141"/>
    </source>
</evidence>
<dbReference type="PANTHER" id="PTHR11730">
    <property type="entry name" value="AMMONIUM TRANSPORTER"/>
    <property type="match status" value="1"/>
</dbReference>
<comment type="subcellular location">
    <subcellularLocation>
        <location evidence="1">Membrane</location>
        <topology evidence="1">Multi-pass membrane protein</topology>
    </subcellularLocation>
</comment>
<comment type="similarity">
    <text evidence="2">Belongs to the ammonia transporter channel (TC 1.A.11.2) family.</text>
</comment>
<comment type="caution">
    <text evidence="11">The sequence shown here is derived from an EMBL/GenBank/DDBJ whole genome shotgun (WGS) entry which is preliminary data.</text>
</comment>
<feature type="region of interest" description="Disordered" evidence="8">
    <location>
        <begin position="415"/>
        <end position="506"/>
    </location>
</feature>
<dbReference type="OrthoDB" id="534912at2759"/>
<reference evidence="14 15" key="1">
    <citation type="submission" date="2019-07" db="EMBL/GenBank/DDBJ databases">
        <title>Genomes of Cafeteria roenbergensis.</title>
        <authorList>
            <person name="Fischer M.G."/>
            <person name="Hackl T."/>
            <person name="Roman M."/>
        </authorList>
    </citation>
    <scope>NUCLEOTIDE SEQUENCE [LARGE SCALE GENOMIC DNA]</scope>
    <source>
        <strain evidence="11 15">BVI</strain>
        <strain evidence="13 14">E4-10P</strain>
        <strain evidence="12 16">RCC970-E3</strain>
    </source>
</reference>
<dbReference type="EMBL" id="VLTO01000001">
    <property type="protein sequence ID" value="KAA0178378.1"/>
    <property type="molecule type" value="Genomic_DNA"/>
</dbReference>
<feature type="transmembrane region" description="Helical" evidence="9">
    <location>
        <begin position="233"/>
        <end position="258"/>
    </location>
</feature>
<protein>
    <recommendedName>
        <fullName evidence="10">Ammonium transporter AmtB-like domain-containing protein</fullName>
    </recommendedName>
</protein>
<evidence type="ECO:0000313" key="14">
    <source>
        <dbReference type="Proteomes" id="UP000322899"/>
    </source>
</evidence>
<dbReference type="EMBL" id="VLTL01000004">
    <property type="protein sequence ID" value="KAA0171850.1"/>
    <property type="molecule type" value="Genomic_DNA"/>
</dbReference>
<feature type="compositionally biased region" description="Basic residues" evidence="8">
    <location>
        <begin position="579"/>
        <end position="593"/>
    </location>
</feature>
<feature type="transmembrane region" description="Helical" evidence="9">
    <location>
        <begin position="326"/>
        <end position="345"/>
    </location>
</feature>
<name>A0A5A8CUU6_CAFRO</name>
<dbReference type="EMBL" id="VLTN01000005">
    <property type="protein sequence ID" value="KAA0155940.1"/>
    <property type="molecule type" value="Genomic_DNA"/>
</dbReference>
<evidence type="ECO:0000256" key="8">
    <source>
        <dbReference type="SAM" id="MobiDB-lite"/>
    </source>
</evidence>
<feature type="region of interest" description="Disordered" evidence="8">
    <location>
        <begin position="722"/>
        <end position="741"/>
    </location>
</feature>
<keyword evidence="4 9" id="KW-0812">Transmembrane</keyword>
<evidence type="ECO:0000313" key="16">
    <source>
        <dbReference type="Proteomes" id="UP000324907"/>
    </source>
</evidence>
<dbReference type="Proteomes" id="UP000324907">
    <property type="component" value="Unassembled WGS sequence"/>
</dbReference>
<feature type="transmembrane region" description="Helical" evidence="9">
    <location>
        <begin position="98"/>
        <end position="117"/>
    </location>
</feature>
<dbReference type="AlphaFoldDB" id="A0A5A8CUU6"/>
<dbReference type="InterPro" id="IPR029020">
    <property type="entry name" value="Ammonium/urea_transptr"/>
</dbReference>
<feature type="compositionally biased region" description="Acidic residues" evidence="8">
    <location>
        <begin position="415"/>
        <end position="426"/>
    </location>
</feature>
<feature type="compositionally biased region" description="Polar residues" evidence="8">
    <location>
        <begin position="481"/>
        <end position="491"/>
    </location>
</feature>
<evidence type="ECO:0000256" key="6">
    <source>
        <dbReference type="ARBA" id="ARBA00023136"/>
    </source>
</evidence>
<dbReference type="PANTHER" id="PTHR11730:SF58">
    <property type="entry name" value="AMMONIUM TRANSPORTER"/>
    <property type="match status" value="1"/>
</dbReference>
<evidence type="ECO:0000256" key="4">
    <source>
        <dbReference type="ARBA" id="ARBA00022692"/>
    </source>
</evidence>
<feature type="transmembrane region" description="Helical" evidence="9">
    <location>
        <begin position="124"/>
        <end position="144"/>
    </location>
</feature>
<keyword evidence="6 9" id="KW-0472">Membrane</keyword>
<dbReference type="GO" id="GO:0005886">
    <property type="term" value="C:plasma membrane"/>
    <property type="evidence" value="ECO:0007669"/>
    <property type="project" value="TreeGrafter"/>
</dbReference>
<proteinExistence type="inferred from homology"/>
<keyword evidence="15" id="KW-1185">Reference proteome</keyword>
<dbReference type="SUPFAM" id="SSF111352">
    <property type="entry name" value="Ammonium transporter"/>
    <property type="match status" value="1"/>
</dbReference>
<evidence type="ECO:0000256" key="2">
    <source>
        <dbReference type="ARBA" id="ARBA00005887"/>
    </source>
</evidence>
<evidence type="ECO:0000256" key="3">
    <source>
        <dbReference type="ARBA" id="ARBA00022448"/>
    </source>
</evidence>
<dbReference type="Gene3D" id="1.10.3430.10">
    <property type="entry name" value="Ammonium transporter AmtB like domains"/>
    <property type="match status" value="1"/>
</dbReference>
<evidence type="ECO:0000313" key="13">
    <source>
        <dbReference type="EMBL" id="KAA0178378.1"/>
    </source>
</evidence>
<dbReference type="Pfam" id="PF00909">
    <property type="entry name" value="Ammonium_transp"/>
    <property type="match status" value="1"/>
</dbReference>
<feature type="region of interest" description="Disordered" evidence="8">
    <location>
        <begin position="579"/>
        <end position="627"/>
    </location>
</feature>
<organism evidence="11 15">
    <name type="scientific">Cafeteria roenbergensis</name>
    <name type="common">Marine flagellate</name>
    <dbReference type="NCBI Taxonomy" id="33653"/>
    <lineage>
        <taxon>Eukaryota</taxon>
        <taxon>Sar</taxon>
        <taxon>Stramenopiles</taxon>
        <taxon>Bigyra</taxon>
        <taxon>Opalozoa</taxon>
        <taxon>Bicosoecida</taxon>
        <taxon>Cafeteriaceae</taxon>
        <taxon>Cafeteria</taxon>
    </lineage>
</organism>
<dbReference type="FunFam" id="1.10.3430.10:FF:000008">
    <property type="entry name" value="Ammonium transporter"/>
    <property type="match status" value="1"/>
</dbReference>
<feature type="transmembrane region" description="Helical" evidence="9">
    <location>
        <begin position="203"/>
        <end position="221"/>
    </location>
</feature>
<evidence type="ECO:0000259" key="10">
    <source>
        <dbReference type="Pfam" id="PF00909"/>
    </source>
</evidence>
<evidence type="ECO:0000313" key="15">
    <source>
        <dbReference type="Proteomes" id="UP000323011"/>
    </source>
</evidence>
<evidence type="ECO:0000313" key="11">
    <source>
        <dbReference type="EMBL" id="KAA0155940.1"/>
    </source>
</evidence>
<feature type="transmembrane region" description="Helical" evidence="9">
    <location>
        <begin position="298"/>
        <end position="319"/>
    </location>
</feature>
<feature type="region of interest" description="Disordered" evidence="8">
    <location>
        <begin position="647"/>
        <end position="694"/>
    </location>
</feature>
<feature type="compositionally biased region" description="Basic residues" evidence="8">
    <location>
        <begin position="664"/>
        <end position="674"/>
    </location>
</feature>
<dbReference type="Proteomes" id="UP000323011">
    <property type="component" value="Unassembled WGS sequence"/>
</dbReference>
<evidence type="ECO:0000313" key="12">
    <source>
        <dbReference type="EMBL" id="KAA0171850.1"/>
    </source>
</evidence>
<dbReference type="GO" id="GO:0097272">
    <property type="term" value="P:ammonium homeostasis"/>
    <property type="evidence" value="ECO:0007669"/>
    <property type="project" value="TreeGrafter"/>
</dbReference>
<feature type="domain" description="Ammonium transporter AmtB-like" evidence="10">
    <location>
        <begin position="16"/>
        <end position="406"/>
    </location>
</feature>
<feature type="transmembrane region" description="Helical" evidence="9">
    <location>
        <begin position="15"/>
        <end position="35"/>
    </location>
</feature>
<gene>
    <name evidence="13" type="ORF">FNF27_00228</name>
    <name evidence="12" type="ORF">FNF28_00485</name>
    <name evidence="11" type="ORF">FNF29_01359</name>
</gene>
<keyword evidence="7" id="KW-0924">Ammonia transport</keyword>
<evidence type="ECO:0000256" key="7">
    <source>
        <dbReference type="ARBA" id="ARBA00023177"/>
    </source>
</evidence>
<dbReference type="GO" id="GO:0008519">
    <property type="term" value="F:ammonium channel activity"/>
    <property type="evidence" value="ECO:0007669"/>
    <property type="project" value="InterPro"/>
</dbReference>
<accession>A0A5A8CUU6</accession>
<dbReference type="Proteomes" id="UP000322899">
    <property type="component" value="Unassembled WGS sequence"/>
</dbReference>